<dbReference type="InterPro" id="IPR000847">
    <property type="entry name" value="LysR_HTH_N"/>
</dbReference>
<evidence type="ECO:0000259" key="5">
    <source>
        <dbReference type="PROSITE" id="PS50931"/>
    </source>
</evidence>
<sequence length="288" mass="30565">MELRQLRYVLAVAETGNFTRAAERCYVVQSALSHQIAALERELGFALFARTSRRVAITPAGTAFLDGARQCLAAAERAVADAAAAAGEVRGHLSIGMIPTVTALAVPALLRRFSDAHPQVRVGLRVAASNEIVAGIRAGELDIGVLGLPPDERPRGVRWRELGRDRHVAVLPPGHGLAGRRRIGLERLADQRFADFPVGSAGRAQTDRAFAAAGLARTVAYEATAVELILELVREGQAVALLPSEVVPARAGVPVVDVTRGPARVQYLAWSAFDPSPAALAFLDLAAR</sequence>
<evidence type="ECO:0000256" key="3">
    <source>
        <dbReference type="ARBA" id="ARBA00023125"/>
    </source>
</evidence>
<dbReference type="InterPro" id="IPR005119">
    <property type="entry name" value="LysR_subst-bd"/>
</dbReference>
<evidence type="ECO:0000256" key="2">
    <source>
        <dbReference type="ARBA" id="ARBA00023015"/>
    </source>
</evidence>
<dbReference type="GO" id="GO:0003677">
    <property type="term" value="F:DNA binding"/>
    <property type="evidence" value="ECO:0007669"/>
    <property type="project" value="UniProtKB-KW"/>
</dbReference>
<keyword evidence="3 6" id="KW-0238">DNA-binding</keyword>
<evidence type="ECO:0000256" key="1">
    <source>
        <dbReference type="ARBA" id="ARBA00009437"/>
    </source>
</evidence>
<dbReference type="Pfam" id="PF00126">
    <property type="entry name" value="HTH_1"/>
    <property type="match status" value="1"/>
</dbReference>
<dbReference type="SUPFAM" id="SSF53850">
    <property type="entry name" value="Periplasmic binding protein-like II"/>
    <property type="match status" value="1"/>
</dbReference>
<dbReference type="RefSeq" id="WP_179443944.1">
    <property type="nucleotide sequence ID" value="NZ_JACBZS010000001.1"/>
</dbReference>
<keyword evidence="2" id="KW-0805">Transcription regulation</keyword>
<dbReference type="Gene3D" id="3.40.190.290">
    <property type="match status" value="1"/>
</dbReference>
<evidence type="ECO:0000313" key="6">
    <source>
        <dbReference type="EMBL" id="NYI69933.1"/>
    </source>
</evidence>
<dbReference type="PANTHER" id="PTHR30346">
    <property type="entry name" value="TRANSCRIPTIONAL DUAL REGULATOR HCAR-RELATED"/>
    <property type="match status" value="1"/>
</dbReference>
<dbReference type="Pfam" id="PF03466">
    <property type="entry name" value="LysR_substrate"/>
    <property type="match status" value="1"/>
</dbReference>
<keyword evidence="7" id="KW-1185">Reference proteome</keyword>
<gene>
    <name evidence="6" type="ORF">GGQ54_000493</name>
</gene>
<dbReference type="InterPro" id="IPR036390">
    <property type="entry name" value="WH_DNA-bd_sf"/>
</dbReference>
<keyword evidence="4" id="KW-0804">Transcription</keyword>
<dbReference type="Gene3D" id="1.10.10.10">
    <property type="entry name" value="Winged helix-like DNA-binding domain superfamily/Winged helix DNA-binding domain"/>
    <property type="match status" value="1"/>
</dbReference>
<dbReference type="PROSITE" id="PS50931">
    <property type="entry name" value="HTH_LYSR"/>
    <property type="match status" value="1"/>
</dbReference>
<feature type="domain" description="HTH lysR-type" evidence="5">
    <location>
        <begin position="1"/>
        <end position="58"/>
    </location>
</feature>
<dbReference type="GO" id="GO:0032993">
    <property type="term" value="C:protein-DNA complex"/>
    <property type="evidence" value="ECO:0007669"/>
    <property type="project" value="TreeGrafter"/>
</dbReference>
<dbReference type="PANTHER" id="PTHR30346:SF30">
    <property type="entry name" value="SMALL NEUTRAL PROTEASE REGULATORY PROTEIN"/>
    <property type="match status" value="1"/>
</dbReference>
<reference evidence="6 7" key="1">
    <citation type="submission" date="2020-07" db="EMBL/GenBank/DDBJ databases">
        <title>Sequencing the genomes of 1000 actinobacteria strains.</title>
        <authorList>
            <person name="Klenk H.-P."/>
        </authorList>
    </citation>
    <scope>NUCLEOTIDE SEQUENCE [LARGE SCALE GENOMIC DNA]</scope>
    <source>
        <strain evidence="6 7">DSM 103164</strain>
    </source>
</reference>
<evidence type="ECO:0000256" key="4">
    <source>
        <dbReference type="ARBA" id="ARBA00023163"/>
    </source>
</evidence>
<dbReference type="CDD" id="cd08436">
    <property type="entry name" value="PBP2_LTTR_like_3"/>
    <property type="match status" value="1"/>
</dbReference>
<name>A0A7Z0IJY3_9ACTN</name>
<dbReference type="PRINTS" id="PR00039">
    <property type="entry name" value="HTHLYSR"/>
</dbReference>
<comment type="similarity">
    <text evidence="1">Belongs to the LysR transcriptional regulatory family.</text>
</comment>
<protein>
    <submittedName>
        <fullName evidence="6">DNA-binding transcriptional LysR family regulator</fullName>
    </submittedName>
</protein>
<dbReference type="FunFam" id="1.10.10.10:FF:000001">
    <property type="entry name" value="LysR family transcriptional regulator"/>
    <property type="match status" value="1"/>
</dbReference>
<dbReference type="SUPFAM" id="SSF46785">
    <property type="entry name" value="Winged helix' DNA-binding domain"/>
    <property type="match status" value="1"/>
</dbReference>
<dbReference type="GO" id="GO:0003700">
    <property type="term" value="F:DNA-binding transcription factor activity"/>
    <property type="evidence" value="ECO:0007669"/>
    <property type="project" value="InterPro"/>
</dbReference>
<dbReference type="EMBL" id="JACBZS010000001">
    <property type="protein sequence ID" value="NYI69933.1"/>
    <property type="molecule type" value="Genomic_DNA"/>
</dbReference>
<organism evidence="6 7">
    <name type="scientific">Naumannella cuiyingiana</name>
    <dbReference type="NCBI Taxonomy" id="1347891"/>
    <lineage>
        <taxon>Bacteria</taxon>
        <taxon>Bacillati</taxon>
        <taxon>Actinomycetota</taxon>
        <taxon>Actinomycetes</taxon>
        <taxon>Propionibacteriales</taxon>
        <taxon>Propionibacteriaceae</taxon>
        <taxon>Naumannella</taxon>
    </lineage>
</organism>
<dbReference type="AlphaFoldDB" id="A0A7Z0IJY3"/>
<proteinExistence type="inferred from homology"/>
<accession>A0A7Z0IJY3</accession>
<dbReference type="Proteomes" id="UP000527616">
    <property type="component" value="Unassembled WGS sequence"/>
</dbReference>
<evidence type="ECO:0000313" key="7">
    <source>
        <dbReference type="Proteomes" id="UP000527616"/>
    </source>
</evidence>
<comment type="caution">
    <text evidence="6">The sequence shown here is derived from an EMBL/GenBank/DDBJ whole genome shotgun (WGS) entry which is preliminary data.</text>
</comment>
<dbReference type="InterPro" id="IPR036388">
    <property type="entry name" value="WH-like_DNA-bd_sf"/>
</dbReference>